<name>A0A1M7BP87_9FLAO</name>
<evidence type="ECO:0000313" key="2">
    <source>
        <dbReference type="Proteomes" id="UP000184031"/>
    </source>
</evidence>
<dbReference type="Proteomes" id="UP000184031">
    <property type="component" value="Unassembled WGS sequence"/>
</dbReference>
<sequence>MRFNEWYRSITKFSQKNYNFNSGNYLVFKFYQQRNQ</sequence>
<accession>A0A1M7BP87</accession>
<dbReference type="EMBL" id="FRAT01000012">
    <property type="protein sequence ID" value="SHL56801.1"/>
    <property type="molecule type" value="Genomic_DNA"/>
</dbReference>
<comment type="caution">
    <text evidence="1">The sequence shown here is derived from an EMBL/GenBank/DDBJ whole genome shotgun (WGS) entry which is preliminary data.</text>
</comment>
<proteinExistence type="predicted"/>
<reference evidence="1 2" key="1">
    <citation type="submission" date="2016-11" db="EMBL/GenBank/DDBJ databases">
        <authorList>
            <person name="Varghese N."/>
            <person name="Submissions S."/>
        </authorList>
    </citation>
    <scope>NUCLEOTIDE SEQUENCE [LARGE SCALE GENOMIC DNA]</scope>
    <source>
        <strain evidence="1 2">CGMCC 1.12174</strain>
    </source>
</reference>
<protein>
    <submittedName>
        <fullName evidence="1">Uncharacterized protein</fullName>
    </submittedName>
</protein>
<dbReference type="AlphaFoldDB" id="A0A1M7BP87"/>
<gene>
    <name evidence="1" type="ORF">SAMN05216293_3746</name>
</gene>
<organism evidence="1 2">
    <name type="scientific">Flagellimonas taeanensis</name>
    <dbReference type="NCBI Taxonomy" id="1005926"/>
    <lineage>
        <taxon>Bacteria</taxon>
        <taxon>Pseudomonadati</taxon>
        <taxon>Bacteroidota</taxon>
        <taxon>Flavobacteriia</taxon>
        <taxon>Flavobacteriales</taxon>
        <taxon>Flavobacteriaceae</taxon>
        <taxon>Flagellimonas</taxon>
    </lineage>
</organism>
<evidence type="ECO:0000313" key="1">
    <source>
        <dbReference type="EMBL" id="SHL56801.1"/>
    </source>
</evidence>